<dbReference type="eggNOG" id="COG3884">
    <property type="taxonomic scope" value="Bacteria"/>
</dbReference>
<dbReference type="HOGENOM" id="CLU_045466_2_0_9"/>
<keyword evidence="11" id="KW-1185">Reference proteome</keyword>
<dbReference type="EMBL" id="ADKX01000003">
    <property type="protein sequence ID" value="EFW06435.1"/>
    <property type="molecule type" value="Genomic_DNA"/>
</dbReference>
<gene>
    <name evidence="10" type="ORF">HMPREF9488_00322</name>
</gene>
<dbReference type="PANTHER" id="PTHR31727">
    <property type="entry name" value="OLEOYL-ACYL CARRIER PROTEIN THIOESTERASE 1, CHLOROPLASTIC"/>
    <property type="match status" value="1"/>
</dbReference>
<evidence type="ECO:0000256" key="2">
    <source>
        <dbReference type="ARBA" id="ARBA00022516"/>
    </source>
</evidence>
<dbReference type="AlphaFoldDB" id="E7G6D4"/>
<dbReference type="Pfam" id="PF20791">
    <property type="entry name" value="Acyl-ACP_TE_C"/>
    <property type="match status" value="1"/>
</dbReference>
<dbReference type="InterPro" id="IPR045023">
    <property type="entry name" value="FATA/B"/>
</dbReference>
<keyword evidence="7" id="KW-0275">Fatty acid biosynthesis</keyword>
<dbReference type="Pfam" id="PF01643">
    <property type="entry name" value="Acyl-ACP_TE"/>
    <property type="match status" value="1"/>
</dbReference>
<evidence type="ECO:0000256" key="1">
    <source>
        <dbReference type="ARBA" id="ARBA00006500"/>
    </source>
</evidence>
<evidence type="ECO:0000256" key="3">
    <source>
        <dbReference type="ARBA" id="ARBA00022801"/>
    </source>
</evidence>
<evidence type="ECO:0000256" key="7">
    <source>
        <dbReference type="ARBA" id="ARBA00023160"/>
    </source>
</evidence>
<comment type="caution">
    <text evidence="10">The sequence shown here is derived from an EMBL/GenBank/DDBJ whole genome shotgun (WGS) entry which is preliminary data.</text>
</comment>
<dbReference type="InterPro" id="IPR029069">
    <property type="entry name" value="HotDog_dom_sf"/>
</dbReference>
<keyword evidence="3" id="KW-0378">Hydrolase</keyword>
<dbReference type="GO" id="GO:0000036">
    <property type="term" value="F:acyl carrier activity"/>
    <property type="evidence" value="ECO:0007669"/>
    <property type="project" value="TreeGrafter"/>
</dbReference>
<dbReference type="InterPro" id="IPR002864">
    <property type="entry name" value="Acyl-ACP_thioesterase_NHD"/>
</dbReference>
<evidence type="ECO:0000259" key="8">
    <source>
        <dbReference type="Pfam" id="PF01643"/>
    </source>
</evidence>
<feature type="domain" description="Acyl-ACP thioesterase N-terminal hotdog" evidence="8">
    <location>
        <begin position="7"/>
        <end position="120"/>
    </location>
</feature>
<dbReference type="SUPFAM" id="SSF54637">
    <property type="entry name" value="Thioesterase/thiol ester dehydrase-isomerase"/>
    <property type="match status" value="2"/>
</dbReference>
<organism evidence="10 11">
    <name type="scientific">Coprobacillus cateniformis</name>
    <dbReference type="NCBI Taxonomy" id="100884"/>
    <lineage>
        <taxon>Bacteria</taxon>
        <taxon>Bacillati</taxon>
        <taxon>Bacillota</taxon>
        <taxon>Erysipelotrichia</taxon>
        <taxon>Erysipelotrichales</taxon>
        <taxon>Coprobacillaceae</taxon>
        <taxon>Coprobacillus</taxon>
    </lineage>
</organism>
<keyword evidence="6" id="KW-0443">Lipid metabolism</keyword>
<proteinExistence type="inferred from homology"/>
<feature type="domain" description="Acyl-ACP thioesterase-like C-terminal" evidence="9">
    <location>
        <begin position="157"/>
        <end position="218"/>
    </location>
</feature>
<evidence type="ECO:0000259" key="9">
    <source>
        <dbReference type="Pfam" id="PF20791"/>
    </source>
</evidence>
<dbReference type="Proteomes" id="UP000003157">
    <property type="component" value="Unassembled WGS sequence"/>
</dbReference>
<keyword evidence="5" id="KW-0809">Transit peptide</keyword>
<sequence>MNNFMTRETRNIEICEVDYMGQYQLYHLFNRFSEIATRSAKEIGLWNEEMMNQYGWVVAKQTLHLNRPLYYKDRIDLSTTIDNGSFVSFPRYYFITKDNQEVGYCSSIWTLIDIHKRRIVSPKRIGLQVPEVTHEIHLDEPKTIDIDIPMIYTTTRKVLYSDVDTNQHMNNTRYIQWALDLIDYNIHKEYFISDMSIQYKKEVRPLEDVLLYLAHQQQRYIVEGKDQEGNVYFTIEIYFTKR</sequence>
<keyword evidence="2" id="KW-0444">Lipid biosynthesis</keyword>
<evidence type="ECO:0000256" key="6">
    <source>
        <dbReference type="ARBA" id="ARBA00023098"/>
    </source>
</evidence>
<name>E7G6D4_9FIRM</name>
<dbReference type="GO" id="GO:0016297">
    <property type="term" value="F:fatty acyl-[ACP] hydrolase activity"/>
    <property type="evidence" value="ECO:0007669"/>
    <property type="project" value="InterPro"/>
</dbReference>
<comment type="similarity">
    <text evidence="1">Belongs to the acyl-ACP thioesterase family.</text>
</comment>
<dbReference type="OrthoDB" id="9801517at2"/>
<evidence type="ECO:0000256" key="5">
    <source>
        <dbReference type="ARBA" id="ARBA00022946"/>
    </source>
</evidence>
<keyword evidence="4" id="KW-0276">Fatty acid metabolism</keyword>
<dbReference type="STRING" id="100884.GCA_000269565_01386"/>
<protein>
    <recommendedName>
        <fullName evidence="12">Acyl-ACP thioesterase</fullName>
    </recommendedName>
</protein>
<evidence type="ECO:0008006" key="12">
    <source>
        <dbReference type="Google" id="ProtNLM"/>
    </source>
</evidence>
<reference evidence="10 11" key="1">
    <citation type="submission" date="2010-12" db="EMBL/GenBank/DDBJ databases">
        <title>The Genome Sequence of Coprobacillus sp. strain 29_1.</title>
        <authorList>
            <consortium name="The Broad Institute Genome Sequencing Platform"/>
            <person name="Earl A."/>
            <person name="Ward D."/>
            <person name="Feldgarden M."/>
            <person name="Gevers D."/>
            <person name="Daigneault M."/>
            <person name="Sibley C.D."/>
            <person name="White A."/>
            <person name="Strauss J."/>
            <person name="Allen-Vercoe E."/>
            <person name="Young S.K."/>
            <person name="Zeng Q."/>
            <person name="Gargeya S."/>
            <person name="Fitzgerald M."/>
            <person name="Haas B."/>
            <person name="Abouelleil A."/>
            <person name="Alvarado L."/>
            <person name="Arachchi H.M."/>
            <person name="Berlin A."/>
            <person name="Brown A."/>
            <person name="Chapman S.B."/>
            <person name="Chen Z."/>
            <person name="Dunbar C."/>
            <person name="Freedman E."/>
            <person name="Gearin G."/>
            <person name="Gellesch M."/>
            <person name="Goldberg J."/>
            <person name="Griggs A."/>
            <person name="Gujja S."/>
            <person name="Heilman E."/>
            <person name="Heiman D."/>
            <person name="Howarth C."/>
            <person name="Larson L."/>
            <person name="Lui A."/>
            <person name="MacDonald P.J.P."/>
            <person name="Mehta T."/>
            <person name="Montmayeur A."/>
            <person name="Murphy C."/>
            <person name="Neiman D."/>
            <person name="Pearson M."/>
            <person name="Priest M."/>
            <person name="Roberts A."/>
            <person name="Saif S."/>
            <person name="Shea T."/>
            <person name="Shenoy N."/>
            <person name="Sisk P."/>
            <person name="Stolte C."/>
            <person name="Sykes S."/>
            <person name="White J."/>
            <person name="Yandava C."/>
            <person name="Nusbaum C."/>
            <person name="Birren B."/>
        </authorList>
    </citation>
    <scope>NUCLEOTIDE SEQUENCE [LARGE SCALE GENOMIC DNA]</scope>
    <source>
        <strain evidence="10 11">29_1</strain>
    </source>
</reference>
<dbReference type="InterPro" id="IPR049427">
    <property type="entry name" value="Acyl-ACP_TE_C"/>
</dbReference>
<evidence type="ECO:0000313" key="11">
    <source>
        <dbReference type="Proteomes" id="UP000003157"/>
    </source>
</evidence>
<evidence type="ECO:0000313" key="10">
    <source>
        <dbReference type="EMBL" id="EFW06435.1"/>
    </source>
</evidence>
<evidence type="ECO:0000256" key="4">
    <source>
        <dbReference type="ARBA" id="ARBA00022832"/>
    </source>
</evidence>
<accession>E7G6D4</accession>
<dbReference type="GeneID" id="78229263"/>
<dbReference type="RefSeq" id="WP_008787450.1">
    <property type="nucleotide sequence ID" value="NZ_AKCB01000001.1"/>
</dbReference>
<dbReference type="Gene3D" id="3.10.129.10">
    <property type="entry name" value="Hotdog Thioesterase"/>
    <property type="match status" value="2"/>
</dbReference>
<dbReference type="PANTHER" id="PTHR31727:SF6">
    <property type="entry name" value="OLEOYL-ACYL CARRIER PROTEIN THIOESTERASE 1, CHLOROPLASTIC"/>
    <property type="match status" value="1"/>
</dbReference>